<evidence type="ECO:0000256" key="2">
    <source>
        <dbReference type="ARBA" id="ARBA00022475"/>
    </source>
</evidence>
<gene>
    <name evidence="7" type="ORF">BV95_02821</name>
</gene>
<feature type="transmembrane region" description="Helical" evidence="6">
    <location>
        <begin position="212"/>
        <end position="235"/>
    </location>
</feature>
<evidence type="ECO:0000256" key="5">
    <source>
        <dbReference type="ARBA" id="ARBA00023136"/>
    </source>
</evidence>
<feature type="transmembrane region" description="Helical" evidence="6">
    <location>
        <begin position="287"/>
        <end position="311"/>
    </location>
</feature>
<keyword evidence="2" id="KW-1003">Cell membrane</keyword>
<dbReference type="AlphaFoldDB" id="A0A081RCI7"/>
<evidence type="ECO:0000313" key="7">
    <source>
        <dbReference type="EMBL" id="KEQ52910.1"/>
    </source>
</evidence>
<evidence type="ECO:0000256" key="1">
    <source>
        <dbReference type="ARBA" id="ARBA00004651"/>
    </source>
</evidence>
<dbReference type="PATRIC" id="fig|46429.4.peg.2793"/>
<dbReference type="InterPro" id="IPR022791">
    <property type="entry name" value="L-PG_synthase/AglD"/>
</dbReference>
<evidence type="ECO:0000256" key="3">
    <source>
        <dbReference type="ARBA" id="ARBA00022692"/>
    </source>
</evidence>
<evidence type="ECO:0000256" key="4">
    <source>
        <dbReference type="ARBA" id="ARBA00022989"/>
    </source>
</evidence>
<dbReference type="PANTHER" id="PTHR39087">
    <property type="entry name" value="UPF0104 MEMBRANE PROTEIN MJ1595"/>
    <property type="match status" value="1"/>
</dbReference>
<sequence length="322" mass="34540">MASAGWRSWFLAILIAAGLIAAVAHWGEVERFAALLRQAEPGWIGLAVMLQLTTYFSVASGWSAVLHRAGTPQRMRPLVRIALTKLFADQVLPSAGMGGNILLVDQLRGLGVPKGTAVAALLLSMIGFYAAYACFALVTLILLWLHDRATPLMAVVVTTFLLVAFAIPALALWLRSRGSRPLPDRIEHIDFVRRLLETVAQAPSALLRDRQLAIMVAACNAMIFLADAGTLFACLHSLGQRAAFGTAFIALIMASVVATLGPIPLGLGSFEATSVATLHLLGVELEAAFAATMLLRLFTLWLPLIPGMVMIRGVAKKRPAQR</sequence>
<organism evidence="7 8">
    <name type="scientific">Sphingobium chlorophenolicum</name>
    <dbReference type="NCBI Taxonomy" id="46429"/>
    <lineage>
        <taxon>Bacteria</taxon>
        <taxon>Pseudomonadati</taxon>
        <taxon>Pseudomonadota</taxon>
        <taxon>Alphaproteobacteria</taxon>
        <taxon>Sphingomonadales</taxon>
        <taxon>Sphingomonadaceae</taxon>
        <taxon>Sphingobium</taxon>
    </lineage>
</organism>
<dbReference type="NCBIfam" id="TIGR00374">
    <property type="entry name" value="flippase-like domain"/>
    <property type="match status" value="1"/>
</dbReference>
<evidence type="ECO:0000256" key="6">
    <source>
        <dbReference type="SAM" id="Phobius"/>
    </source>
</evidence>
<feature type="transmembrane region" description="Helical" evidence="6">
    <location>
        <begin position="86"/>
        <end position="104"/>
    </location>
</feature>
<feature type="transmembrane region" description="Helical" evidence="6">
    <location>
        <begin position="116"/>
        <end position="145"/>
    </location>
</feature>
<evidence type="ECO:0000313" key="8">
    <source>
        <dbReference type="Proteomes" id="UP000028411"/>
    </source>
</evidence>
<dbReference type="EMBL" id="JFHR01000032">
    <property type="protein sequence ID" value="KEQ52910.1"/>
    <property type="molecule type" value="Genomic_DNA"/>
</dbReference>
<dbReference type="PANTHER" id="PTHR39087:SF2">
    <property type="entry name" value="UPF0104 MEMBRANE PROTEIN MJ1595"/>
    <property type="match status" value="1"/>
</dbReference>
<proteinExistence type="predicted"/>
<reference evidence="7 8" key="1">
    <citation type="submission" date="2014-02" db="EMBL/GenBank/DDBJ databases">
        <title>Whole genome sequence of Sphingobium chlorophenolicum NBRC 16172.</title>
        <authorList>
            <person name="Gan H.M."/>
            <person name="Gan H.Y."/>
            <person name="Chew T.H."/>
            <person name="Savka M.A."/>
        </authorList>
    </citation>
    <scope>NUCLEOTIDE SEQUENCE [LARGE SCALE GENOMIC DNA]</scope>
    <source>
        <strain evidence="7 8">NBRC 16172</strain>
    </source>
</reference>
<feature type="transmembrane region" description="Helical" evidence="6">
    <location>
        <begin position="242"/>
        <end position="267"/>
    </location>
</feature>
<dbReference type="RefSeq" id="WP_037452956.1">
    <property type="nucleotide sequence ID" value="NZ_JFHR01000032.1"/>
</dbReference>
<comment type="caution">
    <text evidence="7">The sequence shown here is derived from an EMBL/GenBank/DDBJ whole genome shotgun (WGS) entry which is preliminary data.</text>
</comment>
<comment type="subcellular location">
    <subcellularLocation>
        <location evidence="1">Cell membrane</location>
        <topology evidence="1">Multi-pass membrane protein</topology>
    </subcellularLocation>
</comment>
<protein>
    <submittedName>
        <fullName evidence="7">Putative membrane protein</fullName>
    </submittedName>
</protein>
<dbReference type="GO" id="GO:0005886">
    <property type="term" value="C:plasma membrane"/>
    <property type="evidence" value="ECO:0007669"/>
    <property type="project" value="UniProtKB-SubCell"/>
</dbReference>
<dbReference type="Pfam" id="PF03706">
    <property type="entry name" value="LPG_synthase_TM"/>
    <property type="match status" value="1"/>
</dbReference>
<dbReference type="Proteomes" id="UP000028411">
    <property type="component" value="Unassembled WGS sequence"/>
</dbReference>
<dbReference type="OrthoDB" id="9814270at2"/>
<feature type="transmembrane region" description="Helical" evidence="6">
    <location>
        <begin position="152"/>
        <end position="174"/>
    </location>
</feature>
<keyword evidence="5 6" id="KW-0472">Membrane</keyword>
<name>A0A081RCI7_SPHCR</name>
<feature type="transmembrane region" description="Helical" evidence="6">
    <location>
        <begin position="43"/>
        <end position="65"/>
    </location>
</feature>
<keyword evidence="4 6" id="KW-1133">Transmembrane helix</keyword>
<accession>A0A081RCI7</accession>
<dbReference type="eggNOG" id="COG0392">
    <property type="taxonomic scope" value="Bacteria"/>
</dbReference>
<keyword evidence="3 6" id="KW-0812">Transmembrane</keyword>